<dbReference type="SUPFAM" id="SSF74653">
    <property type="entry name" value="TolA/TonB C-terminal domain"/>
    <property type="match status" value="1"/>
</dbReference>
<dbReference type="Gene3D" id="3.30.1150.10">
    <property type="match status" value="1"/>
</dbReference>
<dbReference type="GO" id="GO:0031992">
    <property type="term" value="F:energy transducer activity"/>
    <property type="evidence" value="ECO:0007669"/>
    <property type="project" value="TreeGrafter"/>
</dbReference>
<keyword evidence="13" id="KW-1185">Reference proteome</keyword>
<dbReference type="STRING" id="868864.Dester_0461"/>
<keyword evidence="4" id="KW-1003">Cell membrane</keyword>
<dbReference type="eggNOG" id="COG3039">
    <property type="taxonomic scope" value="Bacteria"/>
</dbReference>
<comment type="subcellular location">
    <subcellularLocation>
        <location evidence="1">Cell inner membrane</location>
        <topology evidence="1">Single-pass membrane protein</topology>
        <orientation evidence="1">Periplasmic side</orientation>
    </subcellularLocation>
</comment>
<dbReference type="GO" id="GO:0015031">
    <property type="term" value="P:protein transport"/>
    <property type="evidence" value="ECO:0007669"/>
    <property type="project" value="UniProtKB-KW"/>
</dbReference>
<evidence type="ECO:0000256" key="3">
    <source>
        <dbReference type="ARBA" id="ARBA00022448"/>
    </source>
</evidence>
<dbReference type="InterPro" id="IPR037682">
    <property type="entry name" value="TonB_C"/>
</dbReference>
<comment type="similarity">
    <text evidence="2">Belongs to the TonB family.</text>
</comment>
<evidence type="ECO:0000259" key="11">
    <source>
        <dbReference type="PROSITE" id="PS52015"/>
    </source>
</evidence>
<dbReference type="HOGENOM" id="CLU_547169_0_0_0"/>
<evidence type="ECO:0000256" key="1">
    <source>
        <dbReference type="ARBA" id="ARBA00004383"/>
    </source>
</evidence>
<evidence type="ECO:0000256" key="2">
    <source>
        <dbReference type="ARBA" id="ARBA00006555"/>
    </source>
</evidence>
<evidence type="ECO:0000256" key="6">
    <source>
        <dbReference type="ARBA" id="ARBA00022692"/>
    </source>
</evidence>
<dbReference type="InterPro" id="IPR053520">
    <property type="entry name" value="Transposase_Tn903"/>
</dbReference>
<sequence>MPKLRKKPILSGMKAKRLNFHKVLNLSKTYMNRRGQAVLVYLYPFKTKRGRPKKYPDEIILTLLFLQVAWNLSFRDLEYLAVQIFGRENIPDFSTYYYRLKQLPSILLVDFLNFVSRRLLGKYHKELRFLIIDGTGFKYNEIYPLKILRGKEIKEVKSHVKVVVLSVHLKDGKRFILTALPGESYASEVKLGEKIVRWLNERGFIWRALKGKPFLGDKAYDSIKFIELVLLAGLKPYIKVRETLRKGIKSEIRLKCKELLESDEIYRFRGLIESIFGEVKQDVGSYEKTKSFHIAQLFVLAKFILFNMGVLFFVWMIFQTLSIQSEIQQKVQPYTLQDTTEEIVMEENFADNYEKEAGNEEDKDKIINPLNETVSDNYNSGNNGSNDSHNGIEKEVGIDSVIDKYRLIVISEIKRNRYYPIIAKRMEIEGTVTLGLTIEKNGKLKKVSIVSSSGSKILDRAAIKTAKKCNFPPFPPELLKEKIEFKVKLIYRLLETAE</sequence>
<dbReference type="PANTHER" id="PTHR33446">
    <property type="entry name" value="PROTEIN TONB-RELATED"/>
    <property type="match status" value="1"/>
</dbReference>
<reference evidence="12 13" key="1">
    <citation type="journal article" date="2011" name="Stand. Genomic Sci.">
        <title>Complete genome sequence of the thermophilic sulfur-reducer Desulfurobacterium thermolithotrophum type strain (BSA(T)) from a deep-sea hydrothermal vent.</title>
        <authorList>
            <person name="Goker M."/>
            <person name="Daligault H."/>
            <person name="Mwirichia R."/>
            <person name="Lapidus A."/>
            <person name="Lucas S."/>
            <person name="Deshpande S."/>
            <person name="Pagani I."/>
            <person name="Tapia R."/>
            <person name="Cheng J.F."/>
            <person name="Goodwin L."/>
            <person name="Pitluck S."/>
            <person name="Liolios K."/>
            <person name="Ivanova N."/>
            <person name="Mavromatis K."/>
            <person name="Mikhailova N."/>
            <person name="Pati A."/>
            <person name="Chen A."/>
            <person name="Palaniappan K."/>
            <person name="Han C."/>
            <person name="Land M."/>
            <person name="Hauser L."/>
            <person name="Pan C."/>
            <person name="Brambilla E.M."/>
            <person name="Rohde M."/>
            <person name="Spring S."/>
            <person name="Sikorski J."/>
            <person name="Wirth R."/>
            <person name="Detter J.C."/>
            <person name="Woyke T."/>
            <person name="Bristow J."/>
            <person name="Eisen J.A."/>
            <person name="Markowitz V."/>
            <person name="Hugenholtz P."/>
            <person name="Kyrpides N.C."/>
            <person name="Klenk H.P."/>
        </authorList>
    </citation>
    <scope>NUCLEOTIDE SEQUENCE [LARGE SCALE GENOMIC DNA]</scope>
    <source>
        <strain evidence="13">DSM 11699 / BSA</strain>
    </source>
</reference>
<dbReference type="AlphaFoldDB" id="F0S2P3"/>
<dbReference type="Pfam" id="PF03544">
    <property type="entry name" value="TonB_C"/>
    <property type="match status" value="1"/>
</dbReference>
<evidence type="ECO:0000256" key="8">
    <source>
        <dbReference type="ARBA" id="ARBA00022989"/>
    </source>
</evidence>
<dbReference type="GO" id="GO:0055085">
    <property type="term" value="P:transmembrane transport"/>
    <property type="evidence" value="ECO:0007669"/>
    <property type="project" value="InterPro"/>
</dbReference>
<keyword evidence="6 10" id="KW-0812">Transmembrane</keyword>
<dbReference type="eggNOG" id="COG0810">
    <property type="taxonomic scope" value="Bacteria"/>
</dbReference>
<dbReference type="InParanoid" id="F0S2P3"/>
<evidence type="ECO:0000256" key="5">
    <source>
        <dbReference type="ARBA" id="ARBA00022519"/>
    </source>
</evidence>
<dbReference type="EMBL" id="CP002543">
    <property type="protein sequence ID" value="ADY73115.1"/>
    <property type="molecule type" value="Genomic_DNA"/>
</dbReference>
<keyword evidence="8 10" id="KW-1133">Transmembrane helix</keyword>
<evidence type="ECO:0000256" key="9">
    <source>
        <dbReference type="ARBA" id="ARBA00023136"/>
    </source>
</evidence>
<keyword evidence="3" id="KW-0813">Transport</keyword>
<dbReference type="KEGG" id="dte:Dester_0461"/>
<keyword evidence="5" id="KW-0997">Cell inner membrane</keyword>
<dbReference type="GO" id="GO:0098797">
    <property type="term" value="C:plasma membrane protein complex"/>
    <property type="evidence" value="ECO:0007669"/>
    <property type="project" value="TreeGrafter"/>
</dbReference>
<dbReference type="GO" id="GO:0004803">
    <property type="term" value="F:transposase activity"/>
    <property type="evidence" value="ECO:0007669"/>
    <property type="project" value="InterPro"/>
</dbReference>
<name>F0S2P3_DESTD</name>
<dbReference type="NCBIfam" id="NF033579">
    <property type="entry name" value="transpos_IS5_2"/>
    <property type="match status" value="1"/>
</dbReference>
<dbReference type="InterPro" id="IPR002559">
    <property type="entry name" value="Transposase_11"/>
</dbReference>
<dbReference type="InterPro" id="IPR051045">
    <property type="entry name" value="TonB-dependent_transducer"/>
</dbReference>
<keyword evidence="9 10" id="KW-0472">Membrane</keyword>
<dbReference type="Proteomes" id="UP000007102">
    <property type="component" value="Chromosome"/>
</dbReference>
<feature type="domain" description="TonB C-terminal" evidence="11">
    <location>
        <begin position="404"/>
        <end position="498"/>
    </location>
</feature>
<dbReference type="Pfam" id="PF01609">
    <property type="entry name" value="DDE_Tnp_1"/>
    <property type="match status" value="1"/>
</dbReference>
<evidence type="ECO:0000313" key="12">
    <source>
        <dbReference type="EMBL" id="ADY73115.1"/>
    </source>
</evidence>
<dbReference type="NCBIfam" id="TIGR01352">
    <property type="entry name" value="tonB_Cterm"/>
    <property type="match status" value="1"/>
</dbReference>
<dbReference type="PROSITE" id="PS52015">
    <property type="entry name" value="TONB_CTD"/>
    <property type="match status" value="1"/>
</dbReference>
<proteinExistence type="inferred from homology"/>
<organism evidence="12 13">
    <name type="scientific">Desulfurobacterium thermolithotrophum (strain DSM 11699 / BSA)</name>
    <dbReference type="NCBI Taxonomy" id="868864"/>
    <lineage>
        <taxon>Bacteria</taxon>
        <taxon>Pseudomonadati</taxon>
        <taxon>Aquificota</taxon>
        <taxon>Aquificia</taxon>
        <taxon>Desulfurobacteriales</taxon>
        <taxon>Desulfurobacteriaceae</taxon>
        <taxon>Desulfurobacterium</taxon>
    </lineage>
</organism>
<evidence type="ECO:0000256" key="10">
    <source>
        <dbReference type="SAM" id="Phobius"/>
    </source>
</evidence>
<dbReference type="PANTHER" id="PTHR33446:SF2">
    <property type="entry name" value="PROTEIN TONB"/>
    <property type="match status" value="1"/>
</dbReference>
<gene>
    <name evidence="12" type="ordered locus">Dester_0461</name>
</gene>
<reference evidence="13" key="2">
    <citation type="submission" date="2011-02" db="EMBL/GenBank/DDBJ databases">
        <title>The complete genome of Desulfurobacterium thermolithotrophum DSM 11699.</title>
        <authorList>
            <consortium name="US DOE Joint Genome Institute (JGI-PGF)"/>
            <person name="Lucas S."/>
            <person name="Copeland A."/>
            <person name="Lapidus A."/>
            <person name="Bruce D."/>
            <person name="Goodwin L."/>
            <person name="Pitluck S."/>
            <person name="Kyrpides N."/>
            <person name="Mavromatis K."/>
            <person name="Pagani I."/>
            <person name="Ivanova N."/>
            <person name="Mikhailova N."/>
            <person name="Daligault H."/>
            <person name="Detter J.C."/>
            <person name="Tapia R."/>
            <person name="Han C."/>
            <person name="Land M."/>
            <person name="Hauser L."/>
            <person name="Markowitz V."/>
            <person name="Cheng J.-F."/>
            <person name="Hugenholtz P."/>
            <person name="Woyke T."/>
            <person name="Wu D."/>
            <person name="Spring S."/>
            <person name="Brambilla E."/>
            <person name="Klenk H.-P."/>
            <person name="Eisen J.A."/>
        </authorList>
    </citation>
    <scope>NUCLEOTIDE SEQUENCE [LARGE SCALE GENOMIC DNA]</scope>
    <source>
        <strain evidence="13">DSM 11699 / BSA</strain>
    </source>
</reference>
<feature type="transmembrane region" description="Helical" evidence="10">
    <location>
        <begin position="297"/>
        <end position="318"/>
    </location>
</feature>
<protein>
    <submittedName>
        <fullName evidence="12">TonB family protein</fullName>
    </submittedName>
</protein>
<dbReference type="GO" id="GO:0003677">
    <property type="term" value="F:DNA binding"/>
    <property type="evidence" value="ECO:0007669"/>
    <property type="project" value="InterPro"/>
</dbReference>
<dbReference type="InterPro" id="IPR006260">
    <property type="entry name" value="TonB/TolA_C"/>
</dbReference>
<evidence type="ECO:0000313" key="13">
    <source>
        <dbReference type="Proteomes" id="UP000007102"/>
    </source>
</evidence>
<evidence type="ECO:0000256" key="7">
    <source>
        <dbReference type="ARBA" id="ARBA00022927"/>
    </source>
</evidence>
<evidence type="ECO:0000256" key="4">
    <source>
        <dbReference type="ARBA" id="ARBA00022475"/>
    </source>
</evidence>
<keyword evidence="7" id="KW-0653">Protein transport</keyword>
<dbReference type="GO" id="GO:0006313">
    <property type="term" value="P:DNA transposition"/>
    <property type="evidence" value="ECO:0007669"/>
    <property type="project" value="InterPro"/>
</dbReference>
<accession>F0S2P3</accession>